<keyword evidence="1" id="KW-1133">Transmembrane helix</keyword>
<proteinExistence type="predicted"/>
<keyword evidence="1" id="KW-0472">Membrane</keyword>
<keyword evidence="3" id="KW-1185">Reference proteome</keyword>
<organism evidence="2 3">
    <name type="scientific">Metamycoplasma faucium</name>
    <dbReference type="NCBI Taxonomy" id="56142"/>
    <lineage>
        <taxon>Bacteria</taxon>
        <taxon>Bacillati</taxon>
        <taxon>Mycoplasmatota</taxon>
        <taxon>Mycoplasmoidales</taxon>
        <taxon>Metamycoplasmataceae</taxon>
        <taxon>Metamycoplasma</taxon>
    </lineage>
</organism>
<gene>
    <name evidence="2" type="ORF">LQ356_00125</name>
</gene>
<feature type="transmembrane region" description="Helical" evidence="1">
    <location>
        <begin position="12"/>
        <end position="34"/>
    </location>
</feature>
<accession>A0ABZ2TRX4</accession>
<keyword evidence="1" id="KW-0812">Transmembrane</keyword>
<evidence type="ECO:0008006" key="4">
    <source>
        <dbReference type="Google" id="ProtNLM"/>
    </source>
</evidence>
<dbReference type="RefSeq" id="WP_405311659.1">
    <property type="nucleotide sequence ID" value="NZ_CP088155.1"/>
</dbReference>
<dbReference type="EMBL" id="CP088155">
    <property type="protein sequence ID" value="WYM97291.1"/>
    <property type="molecule type" value="Genomic_DNA"/>
</dbReference>
<dbReference type="Proteomes" id="UP001622612">
    <property type="component" value="Chromosome"/>
</dbReference>
<evidence type="ECO:0000313" key="2">
    <source>
        <dbReference type="EMBL" id="WYM97291.1"/>
    </source>
</evidence>
<protein>
    <recommendedName>
        <fullName evidence="4">Spermidine/putrescine ABC transporter substrate-binding protein</fullName>
    </recommendedName>
</protein>
<sequence length="563" mass="66862">MKKSWKFGAHKTRIILLSILTVFLFFIFALILAIKIVNPYKVSIYNYESYLSRNVIQKIKTKYSYHTFGEINEFTKAINSNKAVAGVGSDHQIAQLVIEGKLRKVNLEKVFGKEYDKTKYRTYKDYVYHFYEDILQKHLDEFHKKIIDEIKKINPENKIQFGSGLNSKKLAMPYLVDEDGKRWDPKGTKKPIAFEVDSDLSKPDYFYEFLVPYLLQDKVIAYNTNKKYRPHLTNIDTIDMKNKENWLDIMKELINKIHNYKKVNWTNSFLDNTMIGQFYAQEQGLKQYIDKNNKVSPLTLENYREIIDYFIEFVEKATGKSIKDPNYNKLVTDGLELVNDIIEPKPTKPDISIMYNGDALDSYYANDNFGVLNKPQIKYKRPKNNYLLLDAWIVSNNVSDKETDRLMDFFNKYVFHGYNWEKEKFILKYFKKVYENLMTNDHSLKQEYLKHLFENNDVNKPKNIQNIDKTFFNKYYDTFKDSFNFAPTVESFDAVNYTTGFKLLNQFLREHYFLKDDLTHDETARDIFTISNDPTKIIHQSYQPINLKLRTAINDYYFSKTKS</sequence>
<evidence type="ECO:0000256" key="1">
    <source>
        <dbReference type="SAM" id="Phobius"/>
    </source>
</evidence>
<name>A0ABZ2TRX4_9BACT</name>
<reference evidence="2" key="1">
    <citation type="submission" date="2021-11" db="EMBL/GenBank/DDBJ databases">
        <title>The first genome sequence of unculturable Mycoplasma faucium obtained by de novo assembly of metagenomic reads.</title>
        <authorList>
            <person name="Sabat A.J."/>
            <person name="Bathoorn E."/>
            <person name="Akkerboom V."/>
            <person name="Friedrich A.W."/>
        </authorList>
    </citation>
    <scope>NUCLEOTIDE SEQUENCE [LARGE SCALE GENOMIC DNA]</scope>
    <source>
        <strain evidence="2">UMCG-MFM1</strain>
    </source>
</reference>
<evidence type="ECO:0000313" key="3">
    <source>
        <dbReference type="Proteomes" id="UP001622612"/>
    </source>
</evidence>